<evidence type="ECO:0000313" key="3">
    <source>
        <dbReference type="Proteomes" id="UP000005408"/>
    </source>
</evidence>
<protein>
    <submittedName>
        <fullName evidence="2">Uncharacterized protein</fullName>
    </submittedName>
</protein>
<proteinExistence type="predicted"/>
<accession>A0A8W8LPZ7</accession>
<dbReference type="InterPro" id="IPR036465">
    <property type="entry name" value="vWFA_dom_sf"/>
</dbReference>
<dbReference type="SUPFAM" id="SSF53300">
    <property type="entry name" value="vWA-like"/>
    <property type="match status" value="1"/>
</dbReference>
<dbReference type="Proteomes" id="UP000005408">
    <property type="component" value="Unassembled WGS sequence"/>
</dbReference>
<reference evidence="2" key="1">
    <citation type="submission" date="2022-08" db="UniProtKB">
        <authorList>
            <consortium name="EnsemblMetazoa"/>
        </authorList>
    </citation>
    <scope>IDENTIFICATION</scope>
    <source>
        <strain evidence="2">05x7-T-G4-1.051#20</strain>
    </source>
</reference>
<evidence type="ECO:0000256" key="1">
    <source>
        <dbReference type="SAM" id="MobiDB-lite"/>
    </source>
</evidence>
<dbReference type="OrthoDB" id="301415at2759"/>
<dbReference type="OMA" id="EFFALHF"/>
<evidence type="ECO:0000313" key="2">
    <source>
        <dbReference type="EnsemblMetazoa" id="G29147.1:cds"/>
    </source>
</evidence>
<feature type="compositionally biased region" description="Basic residues" evidence="1">
    <location>
        <begin position="1"/>
        <end position="16"/>
    </location>
</feature>
<organism evidence="2 3">
    <name type="scientific">Magallana gigas</name>
    <name type="common">Pacific oyster</name>
    <name type="synonym">Crassostrea gigas</name>
    <dbReference type="NCBI Taxonomy" id="29159"/>
    <lineage>
        <taxon>Eukaryota</taxon>
        <taxon>Metazoa</taxon>
        <taxon>Spiralia</taxon>
        <taxon>Lophotrochozoa</taxon>
        <taxon>Mollusca</taxon>
        <taxon>Bivalvia</taxon>
        <taxon>Autobranchia</taxon>
        <taxon>Pteriomorphia</taxon>
        <taxon>Ostreida</taxon>
        <taxon>Ostreoidea</taxon>
        <taxon>Ostreidae</taxon>
        <taxon>Magallana</taxon>
    </lineage>
</organism>
<dbReference type="Gene3D" id="3.40.50.410">
    <property type="entry name" value="von Willebrand factor, type A domain"/>
    <property type="match status" value="1"/>
</dbReference>
<sequence length="608" mass="68786">MPGRNWRRGRGGRGSRGRGGGSRRFVRGGDQGPSTDDKKTELAESTSANFREDTSGFFTKNISFDSHVKAQTDDRLCYCATIRALEEWQVDIPQHTKVKTLAAAWARGDHELADLLLQRKRLFGVVEVYKAVTLLDSGRTARAFEKKLKRLQIQKNKVKADTMGKLKSNIDNLMTIKPTIGSSSGAVCKHVKRWTRTLTKQELEFFALFFPVDLWKKLADVCHFHPVKDFSVPWFLPFCFGESPPEDSLVHKFRSITESNVNELLRDHDVPYTKVKPLIGHITDEIKGKIAQREEKLDTILWYYEDLKCPEVDREIETRLERGDPVTLATGKLLDRVLLFHLLQAGHSTNIADREKEICEVYNTWDWDAKPEGPGEWECVPDPDVASFSARLENIAQKQIEKIRFSVESPVVILGDKSGSMDIAIRTSSIIAGILAVVTSAKLIFFDDKCMDAPYVPISVQEVINLAMEVKAGGGTCPAAALLPFYDRKEVVKTFVIVTDEEEAESESSTNLKFAELYKQYHDEVYPAKLIFVSFLPQNKQGEMVESLRSLGFRPLQFKFDGTRPDLSKLDNLFALQSTETSIFQDDVEKLEKRMTVEGIAAVYQDIE</sequence>
<feature type="region of interest" description="Disordered" evidence="1">
    <location>
        <begin position="1"/>
        <end position="46"/>
    </location>
</feature>
<keyword evidence="3" id="KW-1185">Reference proteome</keyword>
<name>A0A8W8LPZ7_MAGGI</name>
<dbReference type="AlphaFoldDB" id="A0A8W8LPZ7"/>
<dbReference type="EnsemblMetazoa" id="G29147.1">
    <property type="protein sequence ID" value="G29147.1:cds"/>
    <property type="gene ID" value="G29147"/>
</dbReference>